<dbReference type="EC" id="3.4.19.12" evidence="3 8"/>
<keyword evidence="12" id="KW-1185">Reference proteome</keyword>
<keyword evidence="6 8" id="KW-0378">Hydrolase</keyword>
<dbReference type="InterPro" id="IPR038765">
    <property type="entry name" value="Papain-like_cys_pep_sf"/>
</dbReference>
<dbReference type="SUPFAM" id="SSF54001">
    <property type="entry name" value="Cysteine proteinases"/>
    <property type="match status" value="1"/>
</dbReference>
<keyword evidence="5 8" id="KW-0833">Ubl conjugation pathway</keyword>
<evidence type="ECO:0000256" key="9">
    <source>
        <dbReference type="SAM" id="MobiDB-lite"/>
    </source>
</evidence>
<keyword evidence="7 8" id="KW-0788">Thiol protease</keyword>
<dbReference type="PANTHER" id="PTHR10589">
    <property type="entry name" value="UBIQUITIN CARBOXYL-TERMINAL HYDROLASE"/>
    <property type="match status" value="1"/>
</dbReference>
<feature type="active site" description="Nucleophile" evidence="8">
    <location>
        <position position="96"/>
    </location>
</feature>
<feature type="site" description="Important for enzyme activity" evidence="8">
    <location>
        <position position="201"/>
    </location>
</feature>
<comment type="similarity">
    <text evidence="2 8">Belongs to the peptidase C12 family.</text>
</comment>
<proteinExistence type="inferred from homology"/>
<comment type="catalytic activity">
    <reaction evidence="1 8">
        <text>Thiol-dependent hydrolysis of ester, thioester, amide, peptide and isopeptide bonds formed by the C-terminal Gly of ubiquitin (a 76-residue protein attached to proteins as an intracellular targeting signal).</text>
        <dbReference type="EC" id="3.4.19.12"/>
    </reaction>
</comment>
<feature type="region of interest" description="Disordered" evidence="9">
    <location>
        <begin position="367"/>
        <end position="396"/>
    </location>
</feature>
<dbReference type="EMBL" id="BAABUJ010000035">
    <property type="protein sequence ID" value="GAA5804515.1"/>
    <property type="molecule type" value="Genomic_DNA"/>
</dbReference>
<feature type="active site" description="Proton donor" evidence="8">
    <location>
        <position position="186"/>
    </location>
</feature>
<name>A0ABP9YD15_9FUNG</name>
<accession>A0ABP9YD15</accession>
<organism evidence="11 12">
    <name type="scientific">Helicostylum pulchrum</name>
    <dbReference type="NCBI Taxonomy" id="562976"/>
    <lineage>
        <taxon>Eukaryota</taxon>
        <taxon>Fungi</taxon>
        <taxon>Fungi incertae sedis</taxon>
        <taxon>Mucoromycota</taxon>
        <taxon>Mucoromycotina</taxon>
        <taxon>Mucoromycetes</taxon>
        <taxon>Mucorales</taxon>
        <taxon>Mucorineae</taxon>
        <taxon>Mucoraceae</taxon>
        <taxon>Helicostylum</taxon>
    </lineage>
</organism>
<gene>
    <name evidence="11" type="ORF">HPULCUR_010013</name>
</gene>
<evidence type="ECO:0000256" key="3">
    <source>
        <dbReference type="ARBA" id="ARBA00012759"/>
    </source>
</evidence>
<protein>
    <recommendedName>
        <fullName evidence="3 8">ubiquitinyl hydrolase 1</fullName>
        <ecNumber evidence="3 8">3.4.19.12</ecNumber>
    </recommendedName>
</protein>
<reference evidence="11 12" key="1">
    <citation type="submission" date="2024-04" db="EMBL/GenBank/DDBJ databases">
        <title>genome sequences of Mucor flavus KT1a and Helicostylum pulchrum KT1b strains isolation_sourced from the surface of a dry-aged beef.</title>
        <authorList>
            <person name="Toyotome T."/>
            <person name="Hosono M."/>
            <person name="Torimaru M."/>
            <person name="Fukuda K."/>
            <person name="Mikami N."/>
        </authorList>
    </citation>
    <scope>NUCLEOTIDE SEQUENCE [LARGE SCALE GENOMIC DNA]</scope>
    <source>
        <strain evidence="11 12">KT1b</strain>
    </source>
</reference>
<dbReference type="PANTHER" id="PTHR10589:SF16">
    <property type="entry name" value="UBIQUITIN CARBOXYL-TERMINAL HYDROLASE ISOZYME L5"/>
    <property type="match status" value="1"/>
</dbReference>
<dbReference type="InterPro" id="IPR001578">
    <property type="entry name" value="Peptidase_C12_UCH"/>
</dbReference>
<evidence type="ECO:0000256" key="2">
    <source>
        <dbReference type="ARBA" id="ARBA00009326"/>
    </source>
</evidence>
<dbReference type="Pfam" id="PF01088">
    <property type="entry name" value="Peptidase_C12"/>
    <property type="match status" value="1"/>
</dbReference>
<evidence type="ECO:0000313" key="12">
    <source>
        <dbReference type="Proteomes" id="UP001476247"/>
    </source>
</evidence>
<dbReference type="InterPro" id="IPR036959">
    <property type="entry name" value="Peptidase_C12_UCH_sf"/>
</dbReference>
<evidence type="ECO:0000256" key="6">
    <source>
        <dbReference type="ARBA" id="ARBA00022801"/>
    </source>
</evidence>
<evidence type="ECO:0000256" key="8">
    <source>
        <dbReference type="PROSITE-ProRule" id="PRU01393"/>
    </source>
</evidence>
<evidence type="ECO:0000313" key="11">
    <source>
        <dbReference type="EMBL" id="GAA5804515.1"/>
    </source>
</evidence>
<evidence type="ECO:0000256" key="7">
    <source>
        <dbReference type="ARBA" id="ARBA00022807"/>
    </source>
</evidence>
<keyword evidence="4 8" id="KW-0645">Protease</keyword>
<evidence type="ECO:0000256" key="1">
    <source>
        <dbReference type="ARBA" id="ARBA00000707"/>
    </source>
</evidence>
<feature type="domain" description="UCH catalytic" evidence="10">
    <location>
        <begin position="15"/>
        <end position="249"/>
    </location>
</feature>
<sequence length="396" mass="45215">MTKLNNSLAALDHDYWTLISSDPDIFNDMIKEYGVNDTKAEELLAIDFANLEDDGPVHGLIFISEYVEEPLPKEWSNEDPDEDNIVFTSQVITNACGTLALLNVLLNSEIEDKGDILNSFNNFTTGFSSVNRGLCLGNSDEIRRIHNAYSPATHKVDNLIMSQTSTGSAKKQDKEIFTDEYEKMYHYISYIYKSGFIWELDGLKKRPHKLTKCSKDEWLKMTEPIIQSRMKNLENTESGLEFSLLAIRHDNYEKMVTDNTILKSNIHKLDSICNKDTPLLLVKEETTAGLNGFPSLQAAWKDVEIGALESVKPRLDTLSHDQMILDSRISMVEENRILSRDNVVKQKFDYFPFVDLIIKKSLKRGLLEEPEAPKPKRKRKASAEKPTTKRNTRAKK</sequence>
<evidence type="ECO:0000256" key="4">
    <source>
        <dbReference type="ARBA" id="ARBA00022670"/>
    </source>
</evidence>
<dbReference type="Gene3D" id="3.40.532.10">
    <property type="entry name" value="Peptidase C12, ubiquitin carboxyl-terminal hydrolase"/>
    <property type="match status" value="1"/>
</dbReference>
<dbReference type="PROSITE" id="PS52048">
    <property type="entry name" value="UCH_DOMAIN"/>
    <property type="match status" value="1"/>
</dbReference>
<comment type="caution">
    <text evidence="11">The sequence shown here is derived from an EMBL/GenBank/DDBJ whole genome shotgun (WGS) entry which is preliminary data.</text>
</comment>
<dbReference type="Proteomes" id="UP001476247">
    <property type="component" value="Unassembled WGS sequence"/>
</dbReference>
<evidence type="ECO:0000256" key="5">
    <source>
        <dbReference type="ARBA" id="ARBA00022786"/>
    </source>
</evidence>
<evidence type="ECO:0000259" key="10">
    <source>
        <dbReference type="PROSITE" id="PS52048"/>
    </source>
</evidence>
<feature type="site" description="Transition state stabilizer" evidence="8">
    <location>
        <position position="90"/>
    </location>
</feature>